<proteinExistence type="predicted"/>
<keyword evidence="1" id="KW-0732">Signal</keyword>
<evidence type="ECO:0000313" key="2">
    <source>
        <dbReference type="EMBL" id="WOO78756.1"/>
    </source>
</evidence>
<feature type="signal peptide" evidence="1">
    <location>
        <begin position="1"/>
        <end position="17"/>
    </location>
</feature>
<sequence>MLLHSVALTLLATLATAAPAANPLINNNDAASGAARTPEVAARDSVEPFDSTGISIRCYDGLDCTGDIVFTSGDWNGIKPGWSYSWGFQHDSDRRVSCRFDTWNDLKASFWVSAYWIDHVVSQATYSEGWGQSCVNQLENTTESLGNIEKIAVLFRNPN</sequence>
<accession>A0AAF0Y6K7</accession>
<feature type="chain" id="PRO_5042133454" description="Ecp2 effector protein domain-containing protein" evidence="1">
    <location>
        <begin position="18"/>
        <end position="159"/>
    </location>
</feature>
<dbReference type="Proteomes" id="UP000827549">
    <property type="component" value="Chromosome 2"/>
</dbReference>
<evidence type="ECO:0000313" key="3">
    <source>
        <dbReference type="Proteomes" id="UP000827549"/>
    </source>
</evidence>
<evidence type="ECO:0008006" key="4">
    <source>
        <dbReference type="Google" id="ProtNLM"/>
    </source>
</evidence>
<dbReference type="EMBL" id="CP086715">
    <property type="protein sequence ID" value="WOO78756.1"/>
    <property type="molecule type" value="Genomic_DNA"/>
</dbReference>
<gene>
    <name evidence="2" type="ORF">LOC62_02G002295</name>
</gene>
<reference evidence="2" key="1">
    <citation type="submission" date="2023-10" db="EMBL/GenBank/DDBJ databases">
        <authorList>
            <person name="Noh H."/>
        </authorList>
    </citation>
    <scope>NUCLEOTIDE SEQUENCE</scope>
    <source>
        <strain evidence="2">DUCC4014</strain>
    </source>
</reference>
<evidence type="ECO:0000256" key="1">
    <source>
        <dbReference type="SAM" id="SignalP"/>
    </source>
</evidence>
<organism evidence="2 3">
    <name type="scientific">Vanrija pseudolonga</name>
    <dbReference type="NCBI Taxonomy" id="143232"/>
    <lineage>
        <taxon>Eukaryota</taxon>
        <taxon>Fungi</taxon>
        <taxon>Dikarya</taxon>
        <taxon>Basidiomycota</taxon>
        <taxon>Agaricomycotina</taxon>
        <taxon>Tremellomycetes</taxon>
        <taxon>Trichosporonales</taxon>
        <taxon>Trichosporonaceae</taxon>
        <taxon>Vanrija</taxon>
    </lineage>
</organism>
<dbReference type="GeneID" id="87805543"/>
<name>A0AAF0Y6K7_9TREE</name>
<dbReference type="AlphaFoldDB" id="A0AAF0Y6K7"/>
<protein>
    <recommendedName>
        <fullName evidence="4">Ecp2 effector protein domain-containing protein</fullName>
    </recommendedName>
</protein>
<dbReference type="RefSeq" id="XP_062624788.1">
    <property type="nucleotide sequence ID" value="XM_062768804.1"/>
</dbReference>
<keyword evidence="3" id="KW-1185">Reference proteome</keyword>